<protein>
    <recommendedName>
        <fullName evidence="9">Lipoprotein signal peptidase</fullName>
        <ecNumber evidence="9">3.4.23.36</ecNumber>
    </recommendedName>
    <alternativeName>
        <fullName evidence="9">Prolipoprotein signal peptidase</fullName>
    </alternativeName>
    <alternativeName>
        <fullName evidence="9">Signal peptidase II</fullName>
        <shortName evidence="9">SPase II</shortName>
    </alternativeName>
</protein>
<evidence type="ECO:0000256" key="2">
    <source>
        <dbReference type="ARBA" id="ARBA00022475"/>
    </source>
</evidence>
<evidence type="ECO:0000256" key="9">
    <source>
        <dbReference type="HAMAP-Rule" id="MF_00161"/>
    </source>
</evidence>
<evidence type="ECO:0000313" key="11">
    <source>
        <dbReference type="EMBL" id="GGC70859.1"/>
    </source>
</evidence>
<dbReference type="Proteomes" id="UP000641514">
    <property type="component" value="Unassembled WGS sequence"/>
</dbReference>
<keyword evidence="2 9" id="KW-1003">Cell membrane</keyword>
<keyword evidence="6 9" id="KW-0378">Hydrolase</keyword>
<evidence type="ECO:0000256" key="10">
    <source>
        <dbReference type="RuleBase" id="RU004181"/>
    </source>
</evidence>
<dbReference type="PANTHER" id="PTHR33695">
    <property type="entry name" value="LIPOPROTEIN SIGNAL PEPTIDASE"/>
    <property type="match status" value="1"/>
</dbReference>
<dbReference type="RefSeq" id="WP_372433645.1">
    <property type="nucleotide sequence ID" value="NZ_BMJH01000003.1"/>
</dbReference>
<keyword evidence="5 9" id="KW-0064">Aspartyl protease</keyword>
<dbReference type="InterPro" id="IPR001872">
    <property type="entry name" value="Peptidase_A8"/>
</dbReference>
<dbReference type="EC" id="3.4.23.36" evidence="9"/>
<comment type="similarity">
    <text evidence="1 9 10">Belongs to the peptidase A8 family.</text>
</comment>
<dbReference type="GO" id="GO:0006508">
    <property type="term" value="P:proteolysis"/>
    <property type="evidence" value="ECO:0007669"/>
    <property type="project" value="UniProtKB-KW"/>
</dbReference>
<evidence type="ECO:0000313" key="12">
    <source>
        <dbReference type="Proteomes" id="UP000641514"/>
    </source>
</evidence>
<dbReference type="NCBIfam" id="TIGR00077">
    <property type="entry name" value="lspA"/>
    <property type="match status" value="1"/>
</dbReference>
<evidence type="ECO:0000256" key="7">
    <source>
        <dbReference type="ARBA" id="ARBA00022989"/>
    </source>
</evidence>
<keyword evidence="7 9" id="KW-1133">Transmembrane helix</keyword>
<comment type="pathway">
    <text evidence="9">Protein modification; lipoprotein biosynthesis (signal peptide cleavage).</text>
</comment>
<comment type="caution">
    <text evidence="9">Lacks conserved residue(s) required for the propagation of feature annotation.</text>
</comment>
<dbReference type="HAMAP" id="MF_00161">
    <property type="entry name" value="LspA"/>
    <property type="match status" value="1"/>
</dbReference>
<evidence type="ECO:0000256" key="3">
    <source>
        <dbReference type="ARBA" id="ARBA00022670"/>
    </source>
</evidence>
<comment type="catalytic activity">
    <reaction evidence="9">
        <text>Release of signal peptides from bacterial membrane prolipoproteins. Hydrolyzes -Xaa-Yaa-Zaa-|-(S,diacylglyceryl)Cys-, in which Xaa is hydrophobic (preferably Leu), and Yaa (Ala or Ser) and Zaa (Gly or Ala) have small, neutral side chains.</text>
        <dbReference type="EC" id="3.4.23.36"/>
    </reaction>
</comment>
<evidence type="ECO:0000256" key="5">
    <source>
        <dbReference type="ARBA" id="ARBA00022750"/>
    </source>
</evidence>
<evidence type="ECO:0000256" key="6">
    <source>
        <dbReference type="ARBA" id="ARBA00022801"/>
    </source>
</evidence>
<name>A0A916UEQ3_9ACTN</name>
<keyword evidence="4 9" id="KW-0812">Transmembrane</keyword>
<keyword evidence="12" id="KW-1185">Reference proteome</keyword>
<dbReference type="Pfam" id="PF01252">
    <property type="entry name" value="Peptidase_A8"/>
    <property type="match status" value="1"/>
</dbReference>
<feature type="transmembrane region" description="Helical" evidence="9">
    <location>
        <begin position="72"/>
        <end position="90"/>
    </location>
</feature>
<proteinExistence type="inferred from homology"/>
<reference evidence="11" key="1">
    <citation type="journal article" date="2014" name="Int. J. Syst. Evol. Microbiol.">
        <title>Complete genome sequence of Corynebacterium casei LMG S-19264T (=DSM 44701T), isolated from a smear-ripened cheese.</title>
        <authorList>
            <consortium name="US DOE Joint Genome Institute (JGI-PGF)"/>
            <person name="Walter F."/>
            <person name="Albersmeier A."/>
            <person name="Kalinowski J."/>
            <person name="Ruckert C."/>
        </authorList>
    </citation>
    <scope>NUCLEOTIDE SEQUENCE</scope>
    <source>
        <strain evidence="11">CGMCC 1.15478</strain>
    </source>
</reference>
<keyword evidence="8 9" id="KW-0472">Membrane</keyword>
<keyword evidence="3 9" id="KW-0645">Protease</keyword>
<dbReference type="EMBL" id="BMJH01000003">
    <property type="protein sequence ID" value="GGC70859.1"/>
    <property type="molecule type" value="Genomic_DNA"/>
</dbReference>
<organism evidence="11 12">
    <name type="scientific">Hoyosella rhizosphaerae</name>
    <dbReference type="NCBI Taxonomy" id="1755582"/>
    <lineage>
        <taxon>Bacteria</taxon>
        <taxon>Bacillati</taxon>
        <taxon>Actinomycetota</taxon>
        <taxon>Actinomycetes</taxon>
        <taxon>Mycobacteriales</taxon>
        <taxon>Hoyosellaceae</taxon>
        <taxon>Hoyosella</taxon>
    </lineage>
</organism>
<dbReference type="PANTHER" id="PTHR33695:SF1">
    <property type="entry name" value="LIPOPROTEIN SIGNAL PEPTIDASE"/>
    <property type="match status" value="1"/>
</dbReference>
<dbReference type="AlphaFoldDB" id="A0A916UEQ3"/>
<sequence length="193" mass="20747">MRTEPTDTTTVHPRRVQLLFAVAFVALALDVVTKVLAVAYLEGREPIRTLGGAVYLTLHRNPGAAFSFATELTWLLSAIAAIVVIGVVLFSVRVRSLPWAIGLGLILGGALGNLSDRIFREPGIMQGHVVDFISLFAPDGSVWPVFNIADPAIVGGAIFLVLLTFLGYEPNGTRYQGKKTTSDSVNDGEETRP</sequence>
<comment type="caution">
    <text evidence="11">The sequence shown here is derived from an EMBL/GenBank/DDBJ whole genome shotgun (WGS) entry which is preliminary data.</text>
</comment>
<comment type="subcellular location">
    <subcellularLocation>
        <location evidence="9">Cell membrane</location>
        <topology evidence="9">Multi-pass membrane protein</topology>
    </subcellularLocation>
</comment>
<feature type="active site" evidence="9">
    <location>
        <position position="131"/>
    </location>
</feature>
<accession>A0A916UEQ3</accession>
<evidence type="ECO:0000256" key="4">
    <source>
        <dbReference type="ARBA" id="ARBA00022692"/>
    </source>
</evidence>
<dbReference type="GO" id="GO:0005886">
    <property type="term" value="C:plasma membrane"/>
    <property type="evidence" value="ECO:0007669"/>
    <property type="project" value="UniProtKB-SubCell"/>
</dbReference>
<dbReference type="GO" id="GO:0004190">
    <property type="term" value="F:aspartic-type endopeptidase activity"/>
    <property type="evidence" value="ECO:0007669"/>
    <property type="project" value="UniProtKB-UniRule"/>
</dbReference>
<reference evidence="11" key="2">
    <citation type="submission" date="2020-09" db="EMBL/GenBank/DDBJ databases">
        <authorList>
            <person name="Sun Q."/>
            <person name="Zhou Y."/>
        </authorList>
    </citation>
    <scope>NUCLEOTIDE SEQUENCE</scope>
    <source>
        <strain evidence="11">CGMCC 1.15478</strain>
    </source>
</reference>
<gene>
    <name evidence="9" type="primary">lspA</name>
    <name evidence="11" type="ORF">GCM10011410_24670</name>
</gene>
<dbReference type="PRINTS" id="PR00781">
    <property type="entry name" value="LIPOSIGPTASE"/>
</dbReference>
<evidence type="ECO:0000256" key="8">
    <source>
        <dbReference type="ARBA" id="ARBA00023136"/>
    </source>
</evidence>
<feature type="active site" evidence="9">
    <location>
        <position position="150"/>
    </location>
</feature>
<comment type="function">
    <text evidence="9">This protein specifically catalyzes the removal of signal peptides from prolipoproteins.</text>
</comment>
<evidence type="ECO:0000256" key="1">
    <source>
        <dbReference type="ARBA" id="ARBA00006139"/>
    </source>
</evidence>
<feature type="transmembrane region" description="Helical" evidence="9">
    <location>
        <begin position="97"/>
        <end position="115"/>
    </location>
</feature>
<feature type="transmembrane region" description="Helical" evidence="9">
    <location>
        <begin position="148"/>
        <end position="168"/>
    </location>
</feature>